<name>A0ABQ6VYY0_9EURO</name>
<dbReference type="EMBL" id="ML736136">
    <property type="protein sequence ID" value="KAE8410125.1"/>
    <property type="molecule type" value="Genomic_DNA"/>
</dbReference>
<reference evidence="1 2" key="1">
    <citation type="submission" date="2019-04" db="EMBL/GenBank/DDBJ databases">
        <authorList>
            <consortium name="DOE Joint Genome Institute"/>
            <person name="Mondo S."/>
            <person name="Kjaerbolling I."/>
            <person name="Vesth T."/>
            <person name="Frisvad J.C."/>
            <person name="Nybo J.L."/>
            <person name="Theobald S."/>
            <person name="Kildgaard S."/>
            <person name="Isbrandt T."/>
            <person name="Kuo A."/>
            <person name="Sato A."/>
            <person name="Lyhne E.K."/>
            <person name="Kogle M.E."/>
            <person name="Wiebenga A."/>
            <person name="Kun R.S."/>
            <person name="Lubbers R.J."/>
            <person name="Makela M.R."/>
            <person name="Barry K."/>
            <person name="Chovatia M."/>
            <person name="Clum A."/>
            <person name="Daum C."/>
            <person name="Haridas S."/>
            <person name="He G."/>
            <person name="LaButti K."/>
            <person name="Lipzen A."/>
            <person name="Riley R."/>
            <person name="Salamov A."/>
            <person name="Simmons B.A."/>
            <person name="Magnuson J.K."/>
            <person name="Henrissat B."/>
            <person name="Mortensen U.H."/>
            <person name="Larsen T.O."/>
            <person name="Devries R.P."/>
            <person name="Grigoriev I.V."/>
            <person name="Machida M."/>
            <person name="Baker S.E."/>
            <person name="Andersen M.R."/>
            <person name="Cantor M.N."/>
            <person name="Hua S.X."/>
        </authorList>
    </citation>
    <scope>NUCLEOTIDE SEQUENCE [LARGE SCALE GENOMIC DNA]</scope>
    <source>
        <strain evidence="1 2">CBS 117616</strain>
    </source>
</reference>
<keyword evidence="2" id="KW-1185">Reference proteome</keyword>
<sequence length="213" mass="24676">MTAFWTTDDPFFMHGRYRVQFHFITLQFLCTGARVSSFTPASAERVGRGLRYKNIELVLFRTDNAPWRVGWRLDQQFVKNNKDPENTIFGTAIWDCNEPIYSGALHLLALALADNALFGFSRPEEIFEQRIPEGEDELVLRWNDEAKDRCIVRCVTAEKVSEEPLTKERYQEGLRKILVNAGYFVTATVHAMRRELGKAVQGWFMLFSPDMRA</sequence>
<dbReference type="InterPro" id="IPR021842">
    <property type="entry name" value="DUF3435"/>
</dbReference>
<gene>
    <name evidence="1" type="ORF">BDV36DRAFT_278758</name>
</gene>
<proteinExistence type="predicted"/>
<protein>
    <submittedName>
        <fullName evidence="1">Uncharacterized protein</fullName>
    </submittedName>
</protein>
<organism evidence="1 2">
    <name type="scientific">Aspergillus pseudocaelatus</name>
    <dbReference type="NCBI Taxonomy" id="1825620"/>
    <lineage>
        <taxon>Eukaryota</taxon>
        <taxon>Fungi</taxon>
        <taxon>Dikarya</taxon>
        <taxon>Ascomycota</taxon>
        <taxon>Pezizomycotina</taxon>
        <taxon>Eurotiomycetes</taxon>
        <taxon>Eurotiomycetidae</taxon>
        <taxon>Eurotiales</taxon>
        <taxon>Aspergillaceae</taxon>
        <taxon>Aspergillus</taxon>
        <taxon>Aspergillus subgen. Circumdati</taxon>
    </lineage>
</organism>
<evidence type="ECO:0000313" key="2">
    <source>
        <dbReference type="Proteomes" id="UP000325395"/>
    </source>
</evidence>
<dbReference type="PANTHER" id="PTHR37535">
    <property type="entry name" value="FLUG DOMAIN PROTEIN"/>
    <property type="match status" value="1"/>
</dbReference>
<dbReference type="Pfam" id="PF11917">
    <property type="entry name" value="DUF3435"/>
    <property type="match status" value="1"/>
</dbReference>
<evidence type="ECO:0000313" key="1">
    <source>
        <dbReference type="EMBL" id="KAE8410125.1"/>
    </source>
</evidence>
<dbReference type="Proteomes" id="UP000325395">
    <property type="component" value="Unassembled WGS sequence"/>
</dbReference>
<dbReference type="PANTHER" id="PTHR37535:SF3">
    <property type="entry name" value="FLUG DOMAIN-CONTAINING PROTEIN"/>
    <property type="match status" value="1"/>
</dbReference>
<accession>A0ABQ6VYY0</accession>